<dbReference type="InterPro" id="IPR050336">
    <property type="entry name" value="Chromosome_partition/occlusion"/>
</dbReference>
<feature type="compositionally biased region" description="Polar residues" evidence="3">
    <location>
        <begin position="253"/>
        <end position="263"/>
    </location>
</feature>
<dbReference type="OrthoDB" id="70307at2"/>
<dbReference type="SUPFAM" id="SSF109709">
    <property type="entry name" value="KorB DNA-binding domain-like"/>
    <property type="match status" value="1"/>
</dbReference>
<protein>
    <submittedName>
        <fullName evidence="5">ParB-like partition protein</fullName>
    </submittedName>
</protein>
<dbReference type="InterPro" id="IPR003115">
    <property type="entry name" value="ParB_N"/>
</dbReference>
<feature type="region of interest" description="Disordered" evidence="3">
    <location>
        <begin position="241"/>
        <end position="263"/>
    </location>
</feature>
<dbReference type="InterPro" id="IPR036086">
    <property type="entry name" value="ParB/Sulfiredoxin_sf"/>
</dbReference>
<dbReference type="GO" id="GO:0045881">
    <property type="term" value="P:positive regulation of sporulation resulting in formation of a cellular spore"/>
    <property type="evidence" value="ECO:0007669"/>
    <property type="project" value="TreeGrafter"/>
</dbReference>
<geneLocation type="plasmid" evidence="5 6">
    <name>pPSED01</name>
</geneLocation>
<dbReference type="Gene3D" id="3.90.1530.30">
    <property type="match status" value="1"/>
</dbReference>
<dbReference type="InterPro" id="IPR041468">
    <property type="entry name" value="HTH_ParB/Spo0J"/>
</dbReference>
<feature type="domain" description="ParB-like N-terminal" evidence="4">
    <location>
        <begin position="48"/>
        <end position="155"/>
    </location>
</feature>
<dbReference type="SUPFAM" id="SSF110849">
    <property type="entry name" value="ParB/Sulfiredoxin"/>
    <property type="match status" value="1"/>
</dbReference>
<evidence type="ECO:0000313" key="5">
    <source>
        <dbReference type="EMBL" id="AEA28787.1"/>
    </source>
</evidence>
<evidence type="ECO:0000256" key="2">
    <source>
        <dbReference type="ARBA" id="ARBA00022829"/>
    </source>
</evidence>
<dbReference type="AlphaFoldDB" id="F2L6R5"/>
<dbReference type="PANTHER" id="PTHR33375:SF1">
    <property type="entry name" value="CHROMOSOME-PARTITIONING PROTEIN PARB-RELATED"/>
    <property type="match status" value="1"/>
</dbReference>
<gene>
    <name evidence="5" type="ordered locus">Psed_6702</name>
</gene>
<sequence length="291" mass="31567">MGKRVDLAALAQEEVPDFAPTTRQPTPLQEVPPPAPDAQPEVADLGESTLPLADIAPNPLNRPGAEDETDDDEFRELVDTIRTHGVLQPILVCSADAFTSRYPDHAGAIDGASWVALIGNRRVRAAADAGLTEVPAVVNDDRITSMYEVMLVENGHRKNLSPLDEAEAMSRVLKEEHITQKELARRVGRTAMYVSQRLALLNLIPELRNAFAVGILKLEVARQIGTLPEDEQQAIADAGQPYRLQPAGGPKSGVSTRRISAGTPQQAAESIRKLFTPDELAELIRLLGTRS</sequence>
<proteinExistence type="inferred from homology"/>
<dbReference type="InterPro" id="IPR004437">
    <property type="entry name" value="ParB/RepB/Spo0J"/>
</dbReference>
<evidence type="ECO:0000259" key="4">
    <source>
        <dbReference type="SMART" id="SM00470"/>
    </source>
</evidence>
<evidence type="ECO:0000313" key="6">
    <source>
        <dbReference type="Proteomes" id="UP000007809"/>
    </source>
</evidence>
<dbReference type="GO" id="GO:0005694">
    <property type="term" value="C:chromosome"/>
    <property type="evidence" value="ECO:0007669"/>
    <property type="project" value="TreeGrafter"/>
</dbReference>
<dbReference type="EMBL" id="CP002594">
    <property type="protein sequence ID" value="AEA28787.1"/>
    <property type="molecule type" value="Genomic_DNA"/>
</dbReference>
<dbReference type="NCBIfam" id="TIGR00180">
    <property type="entry name" value="parB_part"/>
    <property type="match status" value="1"/>
</dbReference>
<reference evidence="5 6" key="1">
    <citation type="journal article" date="2011" name="J. Bacteriol.">
        <title>Genome sequence of the 1,4-dioxane-degrading Pseudonocardia dioxanivorans strain CB1190.</title>
        <authorList>
            <person name="Sales C.M."/>
            <person name="Mahendra S."/>
            <person name="Grostern A."/>
            <person name="Parales R.E."/>
            <person name="Goodwin L.A."/>
            <person name="Woyke T."/>
            <person name="Nolan M."/>
            <person name="Lapidus A."/>
            <person name="Chertkov O."/>
            <person name="Ovchinnikova G."/>
            <person name="Sczyrba A."/>
            <person name="Alvarez-Cohen L."/>
        </authorList>
    </citation>
    <scope>NUCLEOTIDE SEQUENCE [LARGE SCALE GENOMIC DNA]</scope>
    <source>
        <strain evidence="6">ATCC 55486 / DSM 44775 / JCM 13855 / CB1190</strain>
    </source>
</reference>
<dbReference type="RefSeq" id="WP_013678683.1">
    <property type="nucleotide sequence ID" value="NC_015314.1"/>
</dbReference>
<feature type="region of interest" description="Disordered" evidence="3">
    <location>
        <begin position="1"/>
        <end position="70"/>
    </location>
</feature>
<dbReference type="Proteomes" id="UP000007809">
    <property type="component" value="Plasmid pPSED01"/>
</dbReference>
<dbReference type="PANTHER" id="PTHR33375">
    <property type="entry name" value="CHROMOSOME-PARTITIONING PROTEIN PARB-RELATED"/>
    <property type="match status" value="1"/>
</dbReference>
<evidence type="ECO:0000256" key="1">
    <source>
        <dbReference type="ARBA" id="ARBA00006295"/>
    </source>
</evidence>
<dbReference type="SMART" id="SM00470">
    <property type="entry name" value="ParB"/>
    <property type="match status" value="1"/>
</dbReference>
<keyword evidence="6" id="KW-1185">Reference proteome</keyword>
<dbReference type="Pfam" id="PF17762">
    <property type="entry name" value="HTH_ParB"/>
    <property type="match status" value="1"/>
</dbReference>
<keyword evidence="5" id="KW-0614">Plasmid</keyword>
<dbReference type="GO" id="GO:0003677">
    <property type="term" value="F:DNA binding"/>
    <property type="evidence" value="ECO:0007669"/>
    <property type="project" value="InterPro"/>
</dbReference>
<dbReference type="Pfam" id="PF02195">
    <property type="entry name" value="ParB_N"/>
    <property type="match status" value="1"/>
</dbReference>
<organism evidence="5 6">
    <name type="scientific">Pseudonocardia dioxanivorans (strain ATCC 55486 / DSM 44775 / JCM 13855 / CB1190)</name>
    <dbReference type="NCBI Taxonomy" id="675635"/>
    <lineage>
        <taxon>Bacteria</taxon>
        <taxon>Bacillati</taxon>
        <taxon>Actinomycetota</taxon>
        <taxon>Actinomycetes</taxon>
        <taxon>Pseudonocardiales</taxon>
        <taxon>Pseudonocardiaceae</taxon>
        <taxon>Pseudonocardia</taxon>
    </lineage>
</organism>
<keyword evidence="2" id="KW-0159">Chromosome partition</keyword>
<dbReference type="Gene3D" id="1.10.10.2830">
    <property type="match status" value="1"/>
</dbReference>
<evidence type="ECO:0000256" key="3">
    <source>
        <dbReference type="SAM" id="MobiDB-lite"/>
    </source>
</evidence>
<comment type="similarity">
    <text evidence="1">Belongs to the ParB family.</text>
</comment>
<dbReference type="GO" id="GO:0007059">
    <property type="term" value="P:chromosome segregation"/>
    <property type="evidence" value="ECO:0007669"/>
    <property type="project" value="UniProtKB-KW"/>
</dbReference>
<dbReference type="eggNOG" id="COG1475">
    <property type="taxonomic scope" value="Bacteria"/>
</dbReference>
<dbReference type="HOGENOM" id="CLU_052816_2_0_11"/>
<name>F2L6R5_PSEUX</name>
<accession>F2L6R5</accession>
<dbReference type="KEGG" id="pdx:Psed_6702"/>